<reference evidence="3" key="1">
    <citation type="journal article" date="2004" name="Biosci. Biotechnol. Biochem.">
        <title>Multiplicity of 2,3-dihydroxybiphenyl dioxygenase genes in the Gram-positive polychlorinated biphenyl degrading bacterium Rhodococcus rhodochrous K37.</title>
        <authorList>
            <person name="Taguchi K."/>
            <person name="Motoyama M."/>
            <person name="Kudo T."/>
        </authorList>
    </citation>
    <scope>NUCLEOTIDE SEQUENCE</scope>
    <source>
        <strain evidence="3">K37</strain>
    </source>
</reference>
<feature type="domain" description="Luciferase-like" evidence="2">
    <location>
        <begin position="14"/>
        <end position="217"/>
    </location>
</feature>
<name>A3KCW5_RHORH</name>
<dbReference type="InterPro" id="IPR019921">
    <property type="entry name" value="Lucif-like_OxRdtase_Rv2161c"/>
</dbReference>
<dbReference type="AlphaFoldDB" id="A3KCW5"/>
<protein>
    <submittedName>
        <fullName evidence="3">Uncharacterized protein orf78</fullName>
    </submittedName>
</protein>
<sequence length="304" mass="33101">MYIGITSPVVIGHPASQAEWERDAGITELARVAETADELGYHHLTCSEHVAVPTDIAAERGGIYWDPLSTFGYLAARTSRIRLNTRVLVLGYHHPLEIAKRYGTLDTVSGGRLVLGLGVGTLEEEFTLLGAPFADRGARADEALAALRACMSTASPEFHGTYYDFADLYVQPHAVQQHVPFWIGGRTPRSLRRATTLGDGWIPFGLTLEQIETMLRKADLPNGFEVVLPTARPLDPLGSPDAVLRALERRADAGATIVSTPIMATGVEHYCDQLHALRDRALEVGASFEPPPPLSDNDESTPRQ</sequence>
<dbReference type="PANTHER" id="PTHR43244:SF1">
    <property type="entry name" value="5,10-METHYLENETETRAHYDROMETHANOPTERIN REDUCTASE"/>
    <property type="match status" value="1"/>
</dbReference>
<dbReference type="InterPro" id="IPR036661">
    <property type="entry name" value="Luciferase-like_sf"/>
</dbReference>
<evidence type="ECO:0000256" key="1">
    <source>
        <dbReference type="ARBA" id="ARBA00023002"/>
    </source>
</evidence>
<dbReference type="SUPFAM" id="SSF51679">
    <property type="entry name" value="Bacterial luciferase-like"/>
    <property type="match status" value="1"/>
</dbReference>
<dbReference type="PANTHER" id="PTHR43244">
    <property type="match status" value="1"/>
</dbReference>
<dbReference type="InterPro" id="IPR050564">
    <property type="entry name" value="F420-G6PD/mer"/>
</dbReference>
<reference evidence="3" key="2">
    <citation type="submission" date="2006-09" db="EMBL/GenBank/DDBJ databases">
        <title>Several meta-cleavage enzyme genes induced by steroid from Gram-positive bacterium Rhodococcus rhodochrous K37.</title>
        <authorList>
            <person name="Taguchi K."/>
            <person name="Motoyama M."/>
            <person name="Kudo T."/>
        </authorList>
    </citation>
    <scope>NUCLEOTIDE SEQUENCE</scope>
    <source>
        <strain evidence="3">K37</strain>
    </source>
</reference>
<dbReference type="GO" id="GO:0016705">
    <property type="term" value="F:oxidoreductase activity, acting on paired donors, with incorporation or reduction of molecular oxygen"/>
    <property type="evidence" value="ECO:0007669"/>
    <property type="project" value="InterPro"/>
</dbReference>
<proteinExistence type="predicted"/>
<keyword evidence="1" id="KW-0560">Oxidoreductase</keyword>
<dbReference type="Pfam" id="PF00296">
    <property type="entry name" value="Bac_luciferase"/>
    <property type="match status" value="1"/>
</dbReference>
<dbReference type="EMBL" id="AB271917">
    <property type="protein sequence ID" value="BAF48133.1"/>
    <property type="molecule type" value="Genomic_DNA"/>
</dbReference>
<evidence type="ECO:0000313" key="3">
    <source>
        <dbReference type="EMBL" id="BAF48133.1"/>
    </source>
</evidence>
<evidence type="ECO:0000259" key="2">
    <source>
        <dbReference type="Pfam" id="PF00296"/>
    </source>
</evidence>
<organism evidence="3">
    <name type="scientific">Rhodococcus rhodochrous</name>
    <dbReference type="NCBI Taxonomy" id="1829"/>
    <lineage>
        <taxon>Bacteria</taxon>
        <taxon>Bacillati</taxon>
        <taxon>Actinomycetota</taxon>
        <taxon>Actinomycetes</taxon>
        <taxon>Mycobacteriales</taxon>
        <taxon>Nocardiaceae</taxon>
        <taxon>Rhodococcus</taxon>
    </lineage>
</organism>
<dbReference type="NCBIfam" id="TIGR03619">
    <property type="entry name" value="F420_Rv2161c"/>
    <property type="match status" value="1"/>
</dbReference>
<dbReference type="Gene3D" id="3.20.20.30">
    <property type="entry name" value="Luciferase-like domain"/>
    <property type="match status" value="1"/>
</dbReference>
<accession>A3KCW5</accession>
<dbReference type="InterPro" id="IPR011251">
    <property type="entry name" value="Luciferase-like_dom"/>
</dbReference>
<gene>
    <name evidence="3" type="primary">orf78</name>
</gene>